<dbReference type="EnsemblFungi" id="EJT74561">
    <property type="protein sequence ID" value="EJT74561"/>
    <property type="gene ID" value="GGTG_08401"/>
</dbReference>
<dbReference type="GeneID" id="20348859"/>
<dbReference type="RefSeq" id="XP_009224505.1">
    <property type="nucleotide sequence ID" value="XM_009226241.1"/>
</dbReference>
<reference evidence="3" key="4">
    <citation type="journal article" date="2015" name="G3 (Bethesda)">
        <title>Genome sequences of three phytopathogenic species of the Magnaporthaceae family of fungi.</title>
        <authorList>
            <person name="Okagaki L.H."/>
            <person name="Nunes C.C."/>
            <person name="Sailsbery J."/>
            <person name="Clay B."/>
            <person name="Brown D."/>
            <person name="John T."/>
            <person name="Oh Y."/>
            <person name="Young N."/>
            <person name="Fitzgerald M."/>
            <person name="Haas B.J."/>
            <person name="Zeng Q."/>
            <person name="Young S."/>
            <person name="Adiconis X."/>
            <person name="Fan L."/>
            <person name="Levin J.Z."/>
            <person name="Mitchell T.K."/>
            <person name="Okubara P.A."/>
            <person name="Farman M.L."/>
            <person name="Kohn L.M."/>
            <person name="Birren B."/>
            <person name="Ma L.-J."/>
            <person name="Dean R.A."/>
        </authorList>
    </citation>
    <scope>NUCLEOTIDE SEQUENCE</scope>
    <source>
        <strain evidence="3">R3-111a-1</strain>
    </source>
</reference>
<evidence type="ECO:0000313" key="4">
    <source>
        <dbReference type="Proteomes" id="UP000006039"/>
    </source>
</evidence>
<reference evidence="2" key="2">
    <citation type="submission" date="2010-07" db="EMBL/GenBank/DDBJ databases">
        <authorList>
            <consortium name="The Broad Institute Genome Sequencing Platform"/>
            <consortium name="Broad Institute Genome Sequencing Center for Infectious Disease"/>
            <person name="Ma L.-J."/>
            <person name="Dead R."/>
            <person name="Young S."/>
            <person name="Zeng Q."/>
            <person name="Koehrsen M."/>
            <person name="Alvarado L."/>
            <person name="Berlin A."/>
            <person name="Chapman S.B."/>
            <person name="Chen Z."/>
            <person name="Freedman E."/>
            <person name="Gellesch M."/>
            <person name="Goldberg J."/>
            <person name="Griggs A."/>
            <person name="Gujja S."/>
            <person name="Heilman E.R."/>
            <person name="Heiman D."/>
            <person name="Hepburn T."/>
            <person name="Howarth C."/>
            <person name="Jen D."/>
            <person name="Larson L."/>
            <person name="Mehta T."/>
            <person name="Neiman D."/>
            <person name="Pearson M."/>
            <person name="Roberts A."/>
            <person name="Saif S."/>
            <person name="Shea T."/>
            <person name="Shenoy N."/>
            <person name="Sisk P."/>
            <person name="Stolte C."/>
            <person name="Sykes S."/>
            <person name="Walk T."/>
            <person name="White J."/>
            <person name="Yandava C."/>
            <person name="Haas B."/>
            <person name="Nusbaum C."/>
            <person name="Birren B."/>
        </authorList>
    </citation>
    <scope>NUCLEOTIDE SEQUENCE</scope>
    <source>
        <strain evidence="2">R3-111a-1</strain>
    </source>
</reference>
<dbReference type="OrthoDB" id="3535086at2759"/>
<evidence type="ECO:0000256" key="1">
    <source>
        <dbReference type="SAM" id="MobiDB-lite"/>
    </source>
</evidence>
<proteinExistence type="predicted"/>
<reference evidence="4" key="1">
    <citation type="submission" date="2010-07" db="EMBL/GenBank/DDBJ databases">
        <title>The genome sequence of Gaeumannomyces graminis var. tritici strain R3-111a-1.</title>
        <authorList>
            <consortium name="The Broad Institute Genome Sequencing Platform"/>
            <person name="Ma L.-J."/>
            <person name="Dead R."/>
            <person name="Young S."/>
            <person name="Zeng Q."/>
            <person name="Koehrsen M."/>
            <person name="Alvarado L."/>
            <person name="Berlin A."/>
            <person name="Chapman S.B."/>
            <person name="Chen Z."/>
            <person name="Freedman E."/>
            <person name="Gellesch M."/>
            <person name="Goldberg J."/>
            <person name="Griggs A."/>
            <person name="Gujja S."/>
            <person name="Heilman E.R."/>
            <person name="Heiman D."/>
            <person name="Hepburn T."/>
            <person name="Howarth C."/>
            <person name="Jen D."/>
            <person name="Larson L."/>
            <person name="Mehta T."/>
            <person name="Neiman D."/>
            <person name="Pearson M."/>
            <person name="Roberts A."/>
            <person name="Saif S."/>
            <person name="Shea T."/>
            <person name="Shenoy N."/>
            <person name="Sisk P."/>
            <person name="Stolte C."/>
            <person name="Sykes S."/>
            <person name="Walk T."/>
            <person name="White J."/>
            <person name="Yandava C."/>
            <person name="Haas B."/>
            <person name="Nusbaum C."/>
            <person name="Birren B."/>
        </authorList>
    </citation>
    <scope>NUCLEOTIDE SEQUENCE [LARGE SCALE GENOMIC DNA]</scope>
    <source>
        <strain evidence="4">R3-111a-1</strain>
    </source>
</reference>
<feature type="compositionally biased region" description="Basic and acidic residues" evidence="1">
    <location>
        <begin position="17"/>
        <end position="27"/>
    </location>
</feature>
<keyword evidence="4" id="KW-1185">Reference proteome</keyword>
<reference evidence="3" key="5">
    <citation type="submission" date="2018-04" db="UniProtKB">
        <authorList>
            <consortium name="EnsemblFungi"/>
        </authorList>
    </citation>
    <scope>IDENTIFICATION</scope>
    <source>
        <strain evidence="3">R3-111a-1</strain>
    </source>
</reference>
<evidence type="ECO:0000313" key="3">
    <source>
        <dbReference type="EnsemblFungi" id="EJT74561"/>
    </source>
</evidence>
<accession>J3P4G4</accession>
<dbReference type="eggNOG" id="ENOG502RMNZ">
    <property type="taxonomic scope" value="Eukaryota"/>
</dbReference>
<name>J3P4G4_GAET3</name>
<reference evidence="2" key="3">
    <citation type="submission" date="2010-09" db="EMBL/GenBank/DDBJ databases">
        <title>Annotation of Gaeumannomyces graminis var. tritici R3-111a-1.</title>
        <authorList>
            <consortium name="The Broad Institute Genome Sequencing Platform"/>
            <person name="Ma L.-J."/>
            <person name="Dead R."/>
            <person name="Young S.K."/>
            <person name="Zeng Q."/>
            <person name="Gargeya S."/>
            <person name="Fitzgerald M."/>
            <person name="Haas B."/>
            <person name="Abouelleil A."/>
            <person name="Alvarado L."/>
            <person name="Arachchi H.M."/>
            <person name="Berlin A."/>
            <person name="Brown A."/>
            <person name="Chapman S.B."/>
            <person name="Chen Z."/>
            <person name="Dunbar C."/>
            <person name="Freedman E."/>
            <person name="Gearin G."/>
            <person name="Gellesch M."/>
            <person name="Goldberg J."/>
            <person name="Griggs A."/>
            <person name="Gujja S."/>
            <person name="Heiman D."/>
            <person name="Howarth C."/>
            <person name="Larson L."/>
            <person name="Lui A."/>
            <person name="MacDonald P.J.P."/>
            <person name="Mehta T."/>
            <person name="Montmayeur A."/>
            <person name="Murphy C."/>
            <person name="Neiman D."/>
            <person name="Pearson M."/>
            <person name="Priest M."/>
            <person name="Roberts A."/>
            <person name="Saif S."/>
            <person name="Shea T."/>
            <person name="Shenoy N."/>
            <person name="Sisk P."/>
            <person name="Stolte C."/>
            <person name="Sykes S."/>
            <person name="Yandava C."/>
            <person name="Wortman J."/>
            <person name="Nusbaum C."/>
            <person name="Birren B."/>
        </authorList>
    </citation>
    <scope>NUCLEOTIDE SEQUENCE</scope>
    <source>
        <strain evidence="2">R3-111a-1</strain>
    </source>
</reference>
<feature type="region of interest" description="Disordered" evidence="1">
    <location>
        <begin position="12"/>
        <end position="39"/>
    </location>
</feature>
<dbReference type="Proteomes" id="UP000006039">
    <property type="component" value="Unassembled WGS sequence"/>
</dbReference>
<gene>
    <name evidence="3" type="primary">20348859</name>
    <name evidence="2" type="ORF">GGTG_08401</name>
</gene>
<dbReference type="VEuPathDB" id="FungiDB:GGTG_08401"/>
<evidence type="ECO:0000313" key="2">
    <source>
        <dbReference type="EMBL" id="EJT74561.1"/>
    </source>
</evidence>
<dbReference type="EMBL" id="GL385398">
    <property type="protein sequence ID" value="EJT74561.1"/>
    <property type="molecule type" value="Genomic_DNA"/>
</dbReference>
<dbReference type="AlphaFoldDB" id="J3P4G4"/>
<protein>
    <submittedName>
        <fullName evidence="2 3">Uncharacterized protein</fullName>
    </submittedName>
</protein>
<sequence>MQLRTCRFGVFGGAAEPQHHPQPRDTFNDGIESRAGPTIGNRRRLIDAFKSEDHLHSRDTPPILYMHFSPWSINHTYKKKKPSTSAMPNNHMQATATAAPVLPPQTPLAPPRSAAAFMDPSRCHPVFFTARAWRPISGGPSATWQSPIAHGYAYQDSRRQSEGAAPRL</sequence>
<organism evidence="2">
    <name type="scientific">Gaeumannomyces tritici (strain R3-111a-1)</name>
    <name type="common">Wheat and barley take-all root rot fungus</name>
    <name type="synonym">Gaeumannomyces graminis var. tritici</name>
    <dbReference type="NCBI Taxonomy" id="644352"/>
    <lineage>
        <taxon>Eukaryota</taxon>
        <taxon>Fungi</taxon>
        <taxon>Dikarya</taxon>
        <taxon>Ascomycota</taxon>
        <taxon>Pezizomycotina</taxon>
        <taxon>Sordariomycetes</taxon>
        <taxon>Sordariomycetidae</taxon>
        <taxon>Magnaporthales</taxon>
        <taxon>Magnaporthaceae</taxon>
        <taxon>Gaeumannomyces</taxon>
    </lineage>
</organism>
<dbReference type="HOGENOM" id="CLU_1586582_0_0_1"/>